<protein>
    <submittedName>
        <fullName evidence="1">Uncharacterized protein</fullName>
    </submittedName>
</protein>
<organism evidence="1">
    <name type="scientific">Anguilla anguilla</name>
    <name type="common">European freshwater eel</name>
    <name type="synonym">Muraena anguilla</name>
    <dbReference type="NCBI Taxonomy" id="7936"/>
    <lineage>
        <taxon>Eukaryota</taxon>
        <taxon>Metazoa</taxon>
        <taxon>Chordata</taxon>
        <taxon>Craniata</taxon>
        <taxon>Vertebrata</taxon>
        <taxon>Euteleostomi</taxon>
        <taxon>Actinopterygii</taxon>
        <taxon>Neopterygii</taxon>
        <taxon>Teleostei</taxon>
        <taxon>Anguilliformes</taxon>
        <taxon>Anguillidae</taxon>
        <taxon>Anguilla</taxon>
    </lineage>
</organism>
<reference evidence="1" key="2">
    <citation type="journal article" date="2015" name="Fish Shellfish Immunol.">
        <title>Early steps in the European eel (Anguilla anguilla)-Vibrio vulnificus interaction in the gills: Role of the RtxA13 toxin.</title>
        <authorList>
            <person name="Callol A."/>
            <person name="Pajuelo D."/>
            <person name="Ebbesson L."/>
            <person name="Teles M."/>
            <person name="MacKenzie S."/>
            <person name="Amaro C."/>
        </authorList>
    </citation>
    <scope>NUCLEOTIDE SEQUENCE</scope>
</reference>
<reference evidence="1" key="1">
    <citation type="submission" date="2014-11" db="EMBL/GenBank/DDBJ databases">
        <authorList>
            <person name="Amaro Gonzalez C."/>
        </authorList>
    </citation>
    <scope>NUCLEOTIDE SEQUENCE</scope>
</reference>
<dbReference type="AlphaFoldDB" id="A0A0E9TZS5"/>
<name>A0A0E9TZS5_ANGAN</name>
<sequence length="45" mass="4724">MGASMLSYPALTIESHAADTGPLGIVCGMSHCFHADSDRGYPGLW</sequence>
<proteinExistence type="predicted"/>
<accession>A0A0E9TZS5</accession>
<dbReference type="EMBL" id="GBXM01050147">
    <property type="protein sequence ID" value="JAH58430.1"/>
    <property type="molecule type" value="Transcribed_RNA"/>
</dbReference>
<evidence type="ECO:0000313" key="1">
    <source>
        <dbReference type="EMBL" id="JAH58430.1"/>
    </source>
</evidence>